<evidence type="ECO:0000256" key="1">
    <source>
        <dbReference type="ARBA" id="ARBA00022737"/>
    </source>
</evidence>
<accession>A0A6A6JZ92</accession>
<dbReference type="InterPro" id="IPR004176">
    <property type="entry name" value="Clp_R_N"/>
</dbReference>
<keyword evidence="9" id="KW-1185">Reference proteome</keyword>
<dbReference type="CDD" id="cd00009">
    <property type="entry name" value="AAA"/>
    <property type="match status" value="1"/>
</dbReference>
<protein>
    <recommendedName>
        <fullName evidence="10">Clp R domain-containing protein</fullName>
    </recommendedName>
</protein>
<dbReference type="GO" id="GO:0005737">
    <property type="term" value="C:cytoplasm"/>
    <property type="evidence" value="ECO:0007669"/>
    <property type="project" value="TreeGrafter"/>
</dbReference>
<proteinExistence type="inferred from homology"/>
<evidence type="ECO:0000256" key="4">
    <source>
        <dbReference type="ARBA" id="ARBA00023186"/>
    </source>
</evidence>
<gene>
    <name evidence="8" type="ORF">GH714_042744</name>
</gene>
<dbReference type="PRINTS" id="PR00300">
    <property type="entry name" value="CLPPROTEASEA"/>
</dbReference>
<dbReference type="Pfam" id="PF10431">
    <property type="entry name" value="ClpB_D2-small"/>
    <property type="match status" value="1"/>
</dbReference>
<feature type="domain" description="AAA+ ATPase" evidence="6">
    <location>
        <begin position="299"/>
        <end position="445"/>
    </location>
</feature>
<keyword evidence="3 5" id="KW-0067">ATP-binding</keyword>
<keyword evidence="1" id="KW-0677">Repeat</keyword>
<comment type="similarity">
    <text evidence="5">Belongs to the ClpA/ClpB family.</text>
</comment>
<organism evidence="8 9">
    <name type="scientific">Hevea brasiliensis</name>
    <name type="common">Para rubber tree</name>
    <name type="synonym">Siphonia brasiliensis</name>
    <dbReference type="NCBI Taxonomy" id="3981"/>
    <lineage>
        <taxon>Eukaryota</taxon>
        <taxon>Viridiplantae</taxon>
        <taxon>Streptophyta</taxon>
        <taxon>Embryophyta</taxon>
        <taxon>Tracheophyta</taxon>
        <taxon>Spermatophyta</taxon>
        <taxon>Magnoliopsida</taxon>
        <taxon>eudicotyledons</taxon>
        <taxon>Gunneridae</taxon>
        <taxon>Pentapetalae</taxon>
        <taxon>rosids</taxon>
        <taxon>fabids</taxon>
        <taxon>Malpighiales</taxon>
        <taxon>Euphorbiaceae</taxon>
        <taxon>Crotonoideae</taxon>
        <taxon>Micrandreae</taxon>
        <taxon>Hevea</taxon>
    </lineage>
</organism>
<dbReference type="Gene3D" id="3.40.50.300">
    <property type="entry name" value="P-loop containing nucleotide triphosphate hydrolases"/>
    <property type="match status" value="2"/>
</dbReference>
<dbReference type="AlphaFoldDB" id="A0A6A6JZ92"/>
<reference evidence="8 9" key="1">
    <citation type="journal article" date="2020" name="Mol. Plant">
        <title>The Chromosome-Based Rubber Tree Genome Provides New Insights into Spurge Genome Evolution and Rubber Biosynthesis.</title>
        <authorList>
            <person name="Liu J."/>
            <person name="Shi C."/>
            <person name="Shi C.C."/>
            <person name="Li W."/>
            <person name="Zhang Q.J."/>
            <person name="Zhang Y."/>
            <person name="Li K."/>
            <person name="Lu H.F."/>
            <person name="Shi C."/>
            <person name="Zhu S.T."/>
            <person name="Xiao Z.Y."/>
            <person name="Nan H."/>
            <person name="Yue Y."/>
            <person name="Zhu X.G."/>
            <person name="Wu Y."/>
            <person name="Hong X.N."/>
            <person name="Fan G.Y."/>
            <person name="Tong Y."/>
            <person name="Zhang D."/>
            <person name="Mao C.L."/>
            <person name="Liu Y.L."/>
            <person name="Hao S.J."/>
            <person name="Liu W.Q."/>
            <person name="Lv M.Q."/>
            <person name="Zhang H.B."/>
            <person name="Liu Y."/>
            <person name="Hu-Tang G.R."/>
            <person name="Wang J.P."/>
            <person name="Wang J.H."/>
            <person name="Sun Y.H."/>
            <person name="Ni S.B."/>
            <person name="Chen W.B."/>
            <person name="Zhang X.C."/>
            <person name="Jiao Y.N."/>
            <person name="Eichler E.E."/>
            <person name="Li G.H."/>
            <person name="Liu X."/>
            <person name="Gao L.Z."/>
        </authorList>
    </citation>
    <scope>NUCLEOTIDE SEQUENCE [LARGE SCALE GENOMIC DNA]</scope>
    <source>
        <strain evidence="9">cv. GT1</strain>
        <tissue evidence="8">Leaf</tissue>
    </source>
</reference>
<evidence type="ECO:0000256" key="3">
    <source>
        <dbReference type="ARBA" id="ARBA00022840"/>
    </source>
</evidence>
<dbReference type="SMART" id="SM01086">
    <property type="entry name" value="ClpB_D2-small"/>
    <property type="match status" value="1"/>
</dbReference>
<dbReference type="GO" id="GO:0016887">
    <property type="term" value="F:ATP hydrolysis activity"/>
    <property type="evidence" value="ECO:0007669"/>
    <property type="project" value="InterPro"/>
</dbReference>
<evidence type="ECO:0000313" key="8">
    <source>
        <dbReference type="EMBL" id="KAF2281920.1"/>
    </source>
</evidence>
<dbReference type="GO" id="GO:0005524">
    <property type="term" value="F:ATP binding"/>
    <property type="evidence" value="ECO:0007669"/>
    <property type="project" value="UniProtKB-KW"/>
</dbReference>
<dbReference type="Gene3D" id="1.10.1780.10">
    <property type="entry name" value="Clp, N-terminal domain"/>
    <property type="match status" value="1"/>
</dbReference>
<dbReference type="Proteomes" id="UP000467840">
    <property type="component" value="Unassembled WGS sequence"/>
</dbReference>
<evidence type="ECO:0000256" key="2">
    <source>
        <dbReference type="ARBA" id="ARBA00022741"/>
    </source>
</evidence>
<dbReference type="SUPFAM" id="SSF52540">
    <property type="entry name" value="P-loop containing nucleoside triphosphate hydrolases"/>
    <property type="match status" value="2"/>
</dbReference>
<evidence type="ECO:0000259" key="6">
    <source>
        <dbReference type="SMART" id="SM00382"/>
    </source>
</evidence>
<dbReference type="Pfam" id="PF17871">
    <property type="entry name" value="AAA_lid_9"/>
    <property type="match status" value="1"/>
</dbReference>
<dbReference type="SUPFAM" id="SSF81923">
    <property type="entry name" value="Double Clp-N motif"/>
    <property type="match status" value="1"/>
</dbReference>
<evidence type="ECO:0000313" key="9">
    <source>
        <dbReference type="Proteomes" id="UP000467840"/>
    </source>
</evidence>
<dbReference type="InterPro" id="IPR041546">
    <property type="entry name" value="ClpA/ClpB_AAA_lid"/>
</dbReference>
<dbReference type="SMART" id="SM00382">
    <property type="entry name" value="AAA"/>
    <property type="match status" value="2"/>
</dbReference>
<dbReference type="PROSITE" id="PS00870">
    <property type="entry name" value="CLPAB_1"/>
    <property type="match status" value="1"/>
</dbReference>
<dbReference type="InterPro" id="IPR018368">
    <property type="entry name" value="ClpA/B_CS1"/>
</dbReference>
<dbReference type="InterPro" id="IPR019489">
    <property type="entry name" value="Clp_ATPase_C"/>
</dbReference>
<evidence type="ECO:0000256" key="5">
    <source>
        <dbReference type="RuleBase" id="RU004432"/>
    </source>
</evidence>
<dbReference type="CDD" id="cd19499">
    <property type="entry name" value="RecA-like_ClpB_Hsp104-like"/>
    <property type="match status" value="1"/>
</dbReference>
<dbReference type="EMBL" id="JAAGAX010000511">
    <property type="protein sequence ID" value="KAF2281920.1"/>
    <property type="molecule type" value="Genomic_DNA"/>
</dbReference>
<dbReference type="Pfam" id="PF07724">
    <property type="entry name" value="AAA_2"/>
    <property type="match status" value="1"/>
</dbReference>
<dbReference type="InterPro" id="IPR036628">
    <property type="entry name" value="Clp_N_dom_sf"/>
</dbReference>
<feature type="domain" description="AAA+ ATPase" evidence="6">
    <location>
        <begin position="579"/>
        <end position="729"/>
    </location>
</feature>
<dbReference type="InterPro" id="IPR028299">
    <property type="entry name" value="ClpA/B_CS2"/>
</dbReference>
<comment type="caution">
    <text evidence="8">The sequence shown here is derived from an EMBL/GenBank/DDBJ whole genome shotgun (WGS) entry which is preliminary data.</text>
</comment>
<dbReference type="PANTHER" id="PTHR11638">
    <property type="entry name" value="ATP-DEPENDENT CLP PROTEASE"/>
    <property type="match status" value="1"/>
</dbReference>
<dbReference type="InterPro" id="IPR003959">
    <property type="entry name" value="ATPase_AAA_core"/>
</dbReference>
<name>A0A6A6JZ92_HEVBR</name>
<evidence type="ECO:0000259" key="7">
    <source>
        <dbReference type="SMART" id="SM01086"/>
    </source>
</evidence>
<dbReference type="Pfam" id="PF00004">
    <property type="entry name" value="AAA"/>
    <property type="match status" value="1"/>
</dbReference>
<dbReference type="GO" id="GO:0034605">
    <property type="term" value="P:cellular response to heat"/>
    <property type="evidence" value="ECO:0007669"/>
    <property type="project" value="TreeGrafter"/>
</dbReference>
<sequence length="849" mass="95027">MAKRITRAALRPQIRALLRKLSGSFEVIKAMKIRLSIPRIISRKNRVENSIILLQWKFIVSALSSAIEHGTLAPRVGGGIYVLSKNLEASLHRALSIAFDFRHECATLEHLLLALTDDLDVRRVLYVCRVSIDRLRATLINFLRYEMSIAMNQNVTEVRPSMAFEKVVHRAIVHAHASGKDEINGVNVLAEIFLEKDSCSVSFLNEHNVKYIDVVSCISSNEHPEELYDQHDLGKEVDFVKRGAVGFPHVAKDVVSKDGESLEAYCVNLNVLAKNGKIDYVIGRQYEQERTIEVLLRRRKNNPLYVGDSGVGKTAIVEGLALRIVEGNIVPQLKCVEIYSLDMGSLLAGTRYRGDFEERIKAVIRAIENKKNAVLFIDEIHTIIGAGSTSGSPLDASNLLKPALARGSIRCIGATTYKEYNSNFEKDRALARRYQKINVEESTVEETIQILSGIKSYYEIYHDVHYTSQAVKYAAELSDRYIAERMLPDKAVDVLDEAGVYAKLRSDENGKIVTGRDIEAIISRITEIPCDNLFASDTHKVKNLEENLKKVIFGQDAAISQIVDAIRIAKAGLRSHQKPLASYLLAGPTGVGKTELVKQLAKNMGMKLVRFDMSEYMESHTVARMIGSPPGYVGYEQGGLLTDTIARNQYSVLLLDEIEKAHSSVYNILLQIMDYGCITDTYGRKVSFRNVVIILTTNGAVEFSQNALGFDRDRTFHIGSERKAIEKIFGPEFCNRLDAVVPFSYLSAEVMEKVVGKFIAELRDQLSRKGVDISIDKASVEFLTKMGQQEGYGARKAQSVIAQKIKKHLALEMLFGKLAYGGRVEVKFDPQKEDFSYEFFEKSVDSIAQ</sequence>
<dbReference type="InterPro" id="IPR050130">
    <property type="entry name" value="ClpA_ClpB"/>
</dbReference>
<evidence type="ECO:0008006" key="10">
    <source>
        <dbReference type="Google" id="ProtNLM"/>
    </source>
</evidence>
<dbReference type="PANTHER" id="PTHR11638:SF111">
    <property type="entry name" value="ATP-DEPENDENT CLP PROTEASE ATP-BINDING SUBUNIT CLPA"/>
    <property type="match status" value="1"/>
</dbReference>
<keyword evidence="4 5" id="KW-0143">Chaperone</keyword>
<feature type="domain" description="Clp ATPase C-terminal" evidence="7">
    <location>
        <begin position="746"/>
        <end position="835"/>
    </location>
</feature>
<dbReference type="InterPro" id="IPR001270">
    <property type="entry name" value="ClpA/B"/>
</dbReference>
<keyword evidence="2 5" id="KW-0547">Nucleotide-binding</keyword>
<dbReference type="Pfam" id="PF02861">
    <property type="entry name" value="Clp_N"/>
    <property type="match status" value="1"/>
</dbReference>
<dbReference type="InterPro" id="IPR003593">
    <property type="entry name" value="AAA+_ATPase"/>
</dbReference>
<dbReference type="Gene3D" id="1.10.8.60">
    <property type="match status" value="2"/>
</dbReference>
<dbReference type="InterPro" id="IPR027417">
    <property type="entry name" value="P-loop_NTPase"/>
</dbReference>
<dbReference type="PROSITE" id="PS00871">
    <property type="entry name" value="CLPAB_2"/>
    <property type="match status" value="1"/>
</dbReference>